<dbReference type="KEGG" id="mdv:C5Q96_06940"/>
<keyword evidence="1" id="KW-0175">Coiled coil</keyword>
<organism evidence="2 3">
    <name type="scientific">Mogibacterium diversum</name>
    <dbReference type="NCBI Taxonomy" id="114527"/>
    <lineage>
        <taxon>Bacteria</taxon>
        <taxon>Bacillati</taxon>
        <taxon>Bacillota</taxon>
        <taxon>Clostridia</taxon>
        <taxon>Peptostreptococcales</taxon>
        <taxon>Anaerovoracaceae</taxon>
        <taxon>Mogibacterium</taxon>
    </lineage>
</organism>
<gene>
    <name evidence="2" type="ORF">C5Q96_06940</name>
</gene>
<feature type="coiled-coil region" evidence="1">
    <location>
        <begin position="184"/>
        <end position="218"/>
    </location>
</feature>
<keyword evidence="3" id="KW-1185">Reference proteome</keyword>
<evidence type="ECO:0000256" key="1">
    <source>
        <dbReference type="SAM" id="Coils"/>
    </source>
</evidence>
<reference evidence="3" key="1">
    <citation type="submission" date="2018-02" db="EMBL/GenBank/DDBJ databases">
        <authorList>
            <person name="Holder M.E."/>
            <person name="Ajami N.J."/>
            <person name="Petrosino J.F."/>
        </authorList>
    </citation>
    <scope>NUCLEOTIDE SEQUENCE [LARGE SCALE GENOMIC DNA]</scope>
    <source>
        <strain evidence="3">CCUG 47132</strain>
    </source>
</reference>
<protein>
    <submittedName>
        <fullName evidence="2">Uncharacterized protein</fullName>
    </submittedName>
</protein>
<evidence type="ECO:0000313" key="3">
    <source>
        <dbReference type="Proteomes" id="UP000237883"/>
    </source>
</evidence>
<sequence length="356" mass="39850">MITVPNRTDMSDESLALRTIDENLRKLADEVLMEIMNVSKEPSKKKETSESKVNKEAPRVHIAYASSGDGTVGFSTTDSTGRTYIGIYTDFKDVASADPKAYKWTKVKGDNGVSVSSYTRWYYLAVETPEKPALKVPPSPWTITEPNYIEGSTNNLYYVDQSVFSDGSFYYSDVQVSSSYAAAKNAFIKTLENHQKTLKQLEDLSRQTKKEIADAADSISRKIKTEYYSSADMDDKIANIESQITQTDNAVNVKFSEALKNINDLKFDSDKKYSEIISTIRLDKNGISIGKSGNRISMNLDNDKLRFMQEGIEVAYMSDNKLYIQNAEVLSSIKLGKFAFMPDTETGSLSFGKVED</sequence>
<proteinExistence type="predicted"/>
<dbReference type="GeneID" id="78391998"/>
<accession>A0A2S0L5T0</accession>
<dbReference type="RefSeq" id="WP_106057651.1">
    <property type="nucleotide sequence ID" value="NZ_CAUSVY010000001.1"/>
</dbReference>
<dbReference type="AlphaFoldDB" id="A0A2S0L5T0"/>
<dbReference type="OrthoDB" id="2088497at2"/>
<evidence type="ECO:0000313" key="2">
    <source>
        <dbReference type="EMBL" id="AVM48596.1"/>
    </source>
</evidence>
<name>A0A2S0L5T0_9FIRM</name>
<dbReference type="Proteomes" id="UP000237883">
    <property type="component" value="Chromosome"/>
</dbReference>
<dbReference type="EMBL" id="CP027228">
    <property type="protein sequence ID" value="AVM48596.1"/>
    <property type="molecule type" value="Genomic_DNA"/>
</dbReference>